<dbReference type="InterPro" id="IPR035093">
    <property type="entry name" value="RelE/ParE_toxin_dom_sf"/>
</dbReference>
<reference evidence="8" key="1">
    <citation type="journal article" date="2019" name="Int. J. Syst. Evol. Microbiol.">
        <title>The Global Catalogue of Microorganisms (GCM) 10K type strain sequencing project: providing services to taxonomists for standard genome sequencing and annotation.</title>
        <authorList>
            <consortium name="The Broad Institute Genomics Platform"/>
            <consortium name="The Broad Institute Genome Sequencing Center for Infectious Disease"/>
            <person name="Wu L."/>
            <person name="Ma J."/>
        </authorList>
    </citation>
    <scope>NUCLEOTIDE SEQUENCE [LARGE SCALE GENOMIC DNA]</scope>
    <source>
        <strain evidence="8">CECT 7649</strain>
    </source>
</reference>
<dbReference type="NCBIfam" id="TIGR02116">
    <property type="entry name" value="toxin_Txe_YoeB"/>
    <property type="match status" value="1"/>
</dbReference>
<keyword evidence="3" id="KW-0540">Nuclease</keyword>
<evidence type="ECO:0000256" key="2">
    <source>
        <dbReference type="ARBA" id="ARBA00022649"/>
    </source>
</evidence>
<dbReference type="SUPFAM" id="SSF143011">
    <property type="entry name" value="RelE-like"/>
    <property type="match status" value="1"/>
</dbReference>
<keyword evidence="8" id="KW-1185">Reference proteome</keyword>
<sequence length="93" mass="10622">MGKFRVEVTEIAKKHITQHLKSGNQSSIKRIEKILKELTETPFEGIGNPEPLKYSLTGFWSRKINLKDRMIYSVSDTLVLVEVVSAMGHYSDK</sequence>
<comment type="caution">
    <text evidence="7">The sequence shown here is derived from an EMBL/GenBank/DDBJ whole genome shotgun (WGS) entry which is preliminary data.</text>
</comment>
<keyword evidence="2" id="KW-1277">Toxin-antitoxin system</keyword>
<dbReference type="Gene3D" id="3.30.2310.20">
    <property type="entry name" value="RelE-like"/>
    <property type="match status" value="1"/>
</dbReference>
<evidence type="ECO:0000256" key="6">
    <source>
        <dbReference type="ARBA" id="ARBA00030388"/>
    </source>
</evidence>
<keyword evidence="5" id="KW-0378">Hydrolase</keyword>
<name>A0ABW3J1I9_9FLAO</name>
<protein>
    <recommendedName>
        <fullName evidence="6">Putative mRNA interferase YoeB</fullName>
    </recommendedName>
</protein>
<accession>A0ABW3J1I9</accession>
<dbReference type="Proteomes" id="UP001597051">
    <property type="component" value="Unassembled WGS sequence"/>
</dbReference>
<keyword evidence="4" id="KW-0255">Endonuclease</keyword>
<dbReference type="RefSeq" id="WP_379753581.1">
    <property type="nucleotide sequence ID" value="NZ_JBHSYB010000008.1"/>
</dbReference>
<comment type="similarity">
    <text evidence="1">Belongs to the YoeB family.</text>
</comment>
<evidence type="ECO:0000256" key="4">
    <source>
        <dbReference type="ARBA" id="ARBA00022759"/>
    </source>
</evidence>
<organism evidence="7 8">
    <name type="scientific">Flavobacterium myungsuense</name>
    <dbReference type="NCBI Taxonomy" id="651823"/>
    <lineage>
        <taxon>Bacteria</taxon>
        <taxon>Pseudomonadati</taxon>
        <taxon>Bacteroidota</taxon>
        <taxon>Flavobacteriia</taxon>
        <taxon>Flavobacteriales</taxon>
        <taxon>Flavobacteriaceae</taxon>
        <taxon>Flavobacterium</taxon>
    </lineage>
</organism>
<evidence type="ECO:0000313" key="8">
    <source>
        <dbReference type="Proteomes" id="UP001597051"/>
    </source>
</evidence>
<dbReference type="PANTHER" id="PTHR38039">
    <property type="entry name" value="TOXIN YOEB"/>
    <property type="match status" value="1"/>
</dbReference>
<dbReference type="PANTHER" id="PTHR38039:SF1">
    <property type="entry name" value="TOXIN YOEB"/>
    <property type="match status" value="1"/>
</dbReference>
<dbReference type="Pfam" id="PF06769">
    <property type="entry name" value="YoeB_toxin"/>
    <property type="match status" value="1"/>
</dbReference>
<dbReference type="EMBL" id="JBHTIZ010000010">
    <property type="protein sequence ID" value="MFD0983462.1"/>
    <property type="molecule type" value="Genomic_DNA"/>
</dbReference>
<evidence type="ECO:0000256" key="5">
    <source>
        <dbReference type="ARBA" id="ARBA00022801"/>
    </source>
</evidence>
<proteinExistence type="inferred from homology"/>
<evidence type="ECO:0000256" key="3">
    <source>
        <dbReference type="ARBA" id="ARBA00022722"/>
    </source>
</evidence>
<gene>
    <name evidence="7" type="ORF">ACFQ0S_03130</name>
</gene>
<dbReference type="InterPro" id="IPR009614">
    <property type="entry name" value="YoeB_toxin"/>
</dbReference>
<evidence type="ECO:0000313" key="7">
    <source>
        <dbReference type="EMBL" id="MFD0983462.1"/>
    </source>
</evidence>
<evidence type="ECO:0000256" key="1">
    <source>
        <dbReference type="ARBA" id="ARBA00008172"/>
    </source>
</evidence>